<evidence type="ECO:0000256" key="1">
    <source>
        <dbReference type="SAM" id="Coils"/>
    </source>
</evidence>
<dbReference type="EMBL" id="BOOK01000097">
    <property type="protein sequence ID" value="GII06115.1"/>
    <property type="molecule type" value="Genomic_DNA"/>
</dbReference>
<dbReference type="PROSITE" id="PS51257">
    <property type="entry name" value="PROKAR_LIPOPROTEIN"/>
    <property type="match status" value="1"/>
</dbReference>
<organism evidence="3 4">
    <name type="scientific">Planobispora takensis</name>
    <dbReference type="NCBI Taxonomy" id="1367882"/>
    <lineage>
        <taxon>Bacteria</taxon>
        <taxon>Bacillati</taxon>
        <taxon>Actinomycetota</taxon>
        <taxon>Actinomycetes</taxon>
        <taxon>Streptosporangiales</taxon>
        <taxon>Streptosporangiaceae</taxon>
        <taxon>Planobispora</taxon>
    </lineage>
</organism>
<keyword evidence="4" id="KW-1185">Reference proteome</keyword>
<name>A0A8J3WY93_9ACTN</name>
<dbReference type="AlphaFoldDB" id="A0A8J3WY93"/>
<feature type="compositionally biased region" description="Basic and acidic residues" evidence="2">
    <location>
        <begin position="185"/>
        <end position="195"/>
    </location>
</feature>
<feature type="compositionally biased region" description="Low complexity" evidence="2">
    <location>
        <begin position="200"/>
        <end position="209"/>
    </location>
</feature>
<protein>
    <submittedName>
        <fullName evidence="3">Uncharacterized protein</fullName>
    </submittedName>
</protein>
<evidence type="ECO:0000313" key="3">
    <source>
        <dbReference type="EMBL" id="GII06115.1"/>
    </source>
</evidence>
<gene>
    <name evidence="3" type="ORF">Pta02_81230</name>
</gene>
<sequence length="370" mass="41497">MHKSIPPGLTTAQSLLLWYQVIAACPDAAHRRADWWRNTMNIVWVLMTHAGSDMVTKPWSGATWEKLAREAGVSRSTLADRLRWLRVHGFLSTLLSGSTPALRAGRRGLRDGLGNLAAQYALTIPEAVLEAMDPEERESLVPPVPEVVPERWEDVPWPVETLPVDVTRTPRVSPYVGERSISPVHAREGDQDRAPRKNHAPAPASSAPATPEPAWPATVTPVTKSQRLQACQRLRRDDPVLRKMPEKHLRSLLRPLFQAGATVSDVKHAFNVQPDGRPWPYTDDPRWLPGWVRWRVAAWADDDGTLRAPLPSQVRAEANRVRLLEQARRAERTAREQENRGAPDPVALAQLKVYLHGLARDTRRSRTALV</sequence>
<proteinExistence type="predicted"/>
<evidence type="ECO:0000256" key="2">
    <source>
        <dbReference type="SAM" id="MobiDB-lite"/>
    </source>
</evidence>
<feature type="region of interest" description="Disordered" evidence="2">
    <location>
        <begin position="175"/>
        <end position="227"/>
    </location>
</feature>
<comment type="caution">
    <text evidence="3">The sequence shown here is derived from an EMBL/GenBank/DDBJ whole genome shotgun (WGS) entry which is preliminary data.</text>
</comment>
<keyword evidence="1" id="KW-0175">Coiled coil</keyword>
<dbReference type="Proteomes" id="UP000634476">
    <property type="component" value="Unassembled WGS sequence"/>
</dbReference>
<feature type="coiled-coil region" evidence="1">
    <location>
        <begin position="313"/>
        <end position="340"/>
    </location>
</feature>
<reference evidence="3" key="1">
    <citation type="submission" date="2021-01" db="EMBL/GenBank/DDBJ databases">
        <title>Whole genome shotgun sequence of Planobispora takensis NBRC 109077.</title>
        <authorList>
            <person name="Komaki H."/>
            <person name="Tamura T."/>
        </authorList>
    </citation>
    <scope>NUCLEOTIDE SEQUENCE</scope>
    <source>
        <strain evidence="3">NBRC 109077</strain>
    </source>
</reference>
<accession>A0A8J3WY93</accession>
<evidence type="ECO:0000313" key="4">
    <source>
        <dbReference type="Proteomes" id="UP000634476"/>
    </source>
</evidence>